<evidence type="ECO:0000313" key="2">
    <source>
        <dbReference type="Proteomes" id="UP000281915"/>
    </source>
</evidence>
<feature type="non-terminal residue" evidence="1">
    <location>
        <position position="1"/>
    </location>
</feature>
<accession>A0A3M8C8U0</accession>
<proteinExistence type="predicted"/>
<evidence type="ECO:0000313" key="1">
    <source>
        <dbReference type="EMBL" id="RNB72130.1"/>
    </source>
</evidence>
<sequence>KATKRSPESVSSLLYTLNRFFEPAAFGRGSAFGGEAARDDHQRRSQPAWSVFSFFLPATTA</sequence>
<dbReference type="Proteomes" id="UP000281915">
    <property type="component" value="Unassembled WGS sequence"/>
</dbReference>
<organism evidence="1 2">
    <name type="scientific">Brevibacillus panacihumi</name>
    <dbReference type="NCBI Taxonomy" id="497735"/>
    <lineage>
        <taxon>Bacteria</taxon>
        <taxon>Bacillati</taxon>
        <taxon>Bacillota</taxon>
        <taxon>Bacilli</taxon>
        <taxon>Bacillales</taxon>
        <taxon>Paenibacillaceae</taxon>
        <taxon>Brevibacillus</taxon>
    </lineage>
</organism>
<protein>
    <submittedName>
        <fullName evidence="1">Uncharacterized protein</fullName>
    </submittedName>
</protein>
<dbReference type="RefSeq" id="WP_221175430.1">
    <property type="nucleotide sequence ID" value="NZ_RHHT01000062.1"/>
</dbReference>
<comment type="caution">
    <text evidence="1">The sequence shown here is derived from an EMBL/GenBank/DDBJ whole genome shotgun (WGS) entry which is preliminary data.</text>
</comment>
<dbReference type="AlphaFoldDB" id="A0A3M8C8U0"/>
<dbReference type="EMBL" id="RHHT01000062">
    <property type="protein sequence ID" value="RNB72130.1"/>
    <property type="molecule type" value="Genomic_DNA"/>
</dbReference>
<reference evidence="1 2" key="1">
    <citation type="submission" date="2018-10" db="EMBL/GenBank/DDBJ databases">
        <title>Phylogenomics of Brevibacillus.</title>
        <authorList>
            <person name="Dunlap C."/>
        </authorList>
    </citation>
    <scope>NUCLEOTIDE SEQUENCE [LARGE SCALE GENOMIC DNA]</scope>
    <source>
        <strain evidence="1 2">JCM 15085</strain>
    </source>
</reference>
<name>A0A3M8C8U0_9BACL</name>
<gene>
    <name evidence="1" type="ORF">EDM58_21735</name>
</gene>